<feature type="region of interest" description="Disordered" evidence="1">
    <location>
        <begin position="69"/>
        <end position="89"/>
    </location>
</feature>
<evidence type="ECO:0000313" key="2">
    <source>
        <dbReference type="EMBL" id="RCV34542.1"/>
    </source>
</evidence>
<organism evidence="2">
    <name type="scientific">Setaria italica</name>
    <name type="common">Foxtail millet</name>
    <name type="synonym">Panicum italicum</name>
    <dbReference type="NCBI Taxonomy" id="4555"/>
    <lineage>
        <taxon>Eukaryota</taxon>
        <taxon>Viridiplantae</taxon>
        <taxon>Streptophyta</taxon>
        <taxon>Embryophyta</taxon>
        <taxon>Tracheophyta</taxon>
        <taxon>Spermatophyta</taxon>
        <taxon>Magnoliopsida</taxon>
        <taxon>Liliopsida</taxon>
        <taxon>Poales</taxon>
        <taxon>Poaceae</taxon>
        <taxon>PACMAD clade</taxon>
        <taxon>Panicoideae</taxon>
        <taxon>Panicodae</taxon>
        <taxon>Paniceae</taxon>
        <taxon>Cenchrinae</taxon>
        <taxon>Setaria</taxon>
    </lineage>
</organism>
<evidence type="ECO:0000256" key="1">
    <source>
        <dbReference type="SAM" id="MobiDB-lite"/>
    </source>
</evidence>
<reference evidence="2" key="1">
    <citation type="journal article" date="2012" name="Nat. Biotechnol.">
        <title>Reference genome sequence of the model plant Setaria.</title>
        <authorList>
            <person name="Bennetzen J.L."/>
            <person name="Schmutz J."/>
            <person name="Wang H."/>
            <person name="Percifield R."/>
            <person name="Hawkins J."/>
            <person name="Pontaroli A.C."/>
            <person name="Estep M."/>
            <person name="Feng L."/>
            <person name="Vaughn J.N."/>
            <person name="Grimwood J."/>
            <person name="Jenkins J."/>
            <person name="Barry K."/>
            <person name="Lindquist E."/>
            <person name="Hellsten U."/>
            <person name="Deshpande S."/>
            <person name="Wang X."/>
            <person name="Wu X."/>
            <person name="Mitros T."/>
            <person name="Triplett J."/>
            <person name="Yang X."/>
            <person name="Ye C.Y."/>
            <person name="Mauro-Herrera M."/>
            <person name="Wang L."/>
            <person name="Li P."/>
            <person name="Sharma M."/>
            <person name="Sharma R."/>
            <person name="Ronald P.C."/>
            <person name="Panaud O."/>
            <person name="Kellogg E.A."/>
            <person name="Brutnell T.P."/>
            <person name="Doust A.N."/>
            <person name="Tuskan G.A."/>
            <person name="Rokhsar D."/>
            <person name="Devos K.M."/>
        </authorList>
    </citation>
    <scope>NUCLEOTIDE SEQUENCE [LARGE SCALE GENOMIC DNA]</scope>
    <source>
        <strain evidence="2">Yugu1</strain>
    </source>
</reference>
<feature type="compositionally biased region" description="Basic and acidic residues" evidence="1">
    <location>
        <begin position="14"/>
        <end position="31"/>
    </location>
</feature>
<feature type="region of interest" description="Disordered" evidence="1">
    <location>
        <begin position="120"/>
        <end position="141"/>
    </location>
</feature>
<reference evidence="2" key="2">
    <citation type="submission" date="2015-07" db="EMBL/GenBank/DDBJ databases">
        <authorList>
            <person name="Noorani M."/>
        </authorList>
    </citation>
    <scope>NUCLEOTIDE SEQUENCE</scope>
    <source>
        <strain evidence="2">Yugu1</strain>
    </source>
</reference>
<feature type="region of interest" description="Disordered" evidence="1">
    <location>
        <begin position="10"/>
        <end position="33"/>
    </location>
</feature>
<sequence>MKPLVALEDAAVDSSEKCRPGAHVPRPDPRRLPPQGVKRLVALHDAAGHVLALCATRLGLQWENGGDADARARRGRSAAPSPPATPPKRCGAALCPEPLTDLTAAAHILHVVSGGHLGTGPGWRGRRRPTGSCAAPGRGRPGAGRGVADASWCRARVLRCLGRSERLGARRLAGASICTARTA</sequence>
<name>A0A368RWH2_SETIT</name>
<protein>
    <submittedName>
        <fullName evidence="2">Uncharacterized protein</fullName>
    </submittedName>
</protein>
<proteinExistence type="predicted"/>
<dbReference type="AlphaFoldDB" id="A0A368RWH2"/>
<accession>A0A368RWH2</accession>
<dbReference type="EMBL" id="CM003534">
    <property type="protein sequence ID" value="RCV34542.1"/>
    <property type="molecule type" value="Genomic_DNA"/>
</dbReference>
<gene>
    <name evidence="2" type="ORF">SETIT_7G167500v2</name>
</gene>